<feature type="non-terminal residue" evidence="1">
    <location>
        <position position="1"/>
    </location>
</feature>
<sequence length="72" mass="8228">IKLRHMLEWSSLYRVTLLLSKINDDSDLDAEAAILYGKVCTNTRLACGRLCIQRAYIVLWMHAGSLESMREA</sequence>
<comment type="caution">
    <text evidence="1">The sequence shown here is derived from an EMBL/GenBank/DDBJ whole genome shotgun (WGS) entry which is preliminary data.</text>
</comment>
<proteinExistence type="predicted"/>
<name>A0A9X0CR59_9CNID</name>
<dbReference type="Proteomes" id="UP001163046">
    <property type="component" value="Unassembled WGS sequence"/>
</dbReference>
<keyword evidence="2" id="KW-1185">Reference proteome</keyword>
<protein>
    <submittedName>
        <fullName evidence="1">Transforming growth factor, beta receptor associated protein 1</fullName>
    </submittedName>
</protein>
<evidence type="ECO:0000313" key="2">
    <source>
        <dbReference type="Proteomes" id="UP001163046"/>
    </source>
</evidence>
<dbReference type="OrthoDB" id="10258882at2759"/>
<reference evidence="1" key="1">
    <citation type="submission" date="2023-01" db="EMBL/GenBank/DDBJ databases">
        <title>Genome assembly of the deep-sea coral Lophelia pertusa.</title>
        <authorList>
            <person name="Herrera S."/>
            <person name="Cordes E."/>
        </authorList>
    </citation>
    <scope>NUCLEOTIDE SEQUENCE</scope>
    <source>
        <strain evidence="1">USNM1676648</strain>
        <tissue evidence="1">Polyp</tissue>
    </source>
</reference>
<keyword evidence="1" id="KW-0675">Receptor</keyword>
<dbReference type="EMBL" id="MU826836">
    <property type="protein sequence ID" value="KAJ7372431.1"/>
    <property type="molecule type" value="Genomic_DNA"/>
</dbReference>
<organism evidence="1 2">
    <name type="scientific">Desmophyllum pertusum</name>
    <dbReference type="NCBI Taxonomy" id="174260"/>
    <lineage>
        <taxon>Eukaryota</taxon>
        <taxon>Metazoa</taxon>
        <taxon>Cnidaria</taxon>
        <taxon>Anthozoa</taxon>
        <taxon>Hexacorallia</taxon>
        <taxon>Scleractinia</taxon>
        <taxon>Caryophylliina</taxon>
        <taxon>Caryophylliidae</taxon>
        <taxon>Desmophyllum</taxon>
    </lineage>
</organism>
<accession>A0A9X0CR59</accession>
<gene>
    <name evidence="1" type="primary">TGFBRAP1_1</name>
    <name evidence="1" type="ORF">OS493_018934</name>
</gene>
<evidence type="ECO:0000313" key="1">
    <source>
        <dbReference type="EMBL" id="KAJ7372431.1"/>
    </source>
</evidence>
<dbReference type="AlphaFoldDB" id="A0A9X0CR59"/>